<dbReference type="STRING" id="1229783.C273_01785"/>
<evidence type="ECO:0000313" key="1">
    <source>
        <dbReference type="EMBL" id="EKU50333.1"/>
    </source>
</evidence>
<dbReference type="RefSeq" id="WP_009382104.1">
    <property type="nucleotide sequence ID" value="NZ_AMSQ01000002.1"/>
</dbReference>
<protein>
    <submittedName>
        <fullName evidence="1">Uncharacterized protein</fullName>
    </submittedName>
</protein>
<accession>K9ASG2</accession>
<gene>
    <name evidence="1" type="ORF">C273_01785</name>
</gene>
<organism evidence="1 2">
    <name type="scientific">Staphylococcus massiliensis S46</name>
    <dbReference type="NCBI Taxonomy" id="1229783"/>
    <lineage>
        <taxon>Bacteria</taxon>
        <taxon>Bacillati</taxon>
        <taxon>Bacillota</taxon>
        <taxon>Bacilli</taxon>
        <taxon>Bacillales</taxon>
        <taxon>Staphylococcaceae</taxon>
        <taxon>Staphylococcus</taxon>
    </lineage>
</organism>
<dbReference type="Proteomes" id="UP000009885">
    <property type="component" value="Unassembled WGS sequence"/>
</dbReference>
<sequence length="81" mass="9549">MTNQKIFAQIIDDYNEMRAKAQAFDEVRKELKTDSMHLRADYMQNVGLTTREQFEYNAKIQINMNMALENQLEKINSGEMV</sequence>
<dbReference type="PATRIC" id="fig|1229783.3.peg.364"/>
<dbReference type="AlphaFoldDB" id="K9ASG2"/>
<evidence type="ECO:0000313" key="2">
    <source>
        <dbReference type="Proteomes" id="UP000009885"/>
    </source>
</evidence>
<keyword evidence="2" id="KW-1185">Reference proteome</keyword>
<dbReference type="EMBL" id="AMSQ01000002">
    <property type="protein sequence ID" value="EKU50333.1"/>
    <property type="molecule type" value="Genomic_DNA"/>
</dbReference>
<reference evidence="1 2" key="1">
    <citation type="journal article" date="2013" name="Genome Announc.">
        <title>Genome Sequence of Staphylococcus massiliensis Strain S46, Isolated from the Surface of Healthy Human Skin.</title>
        <authorList>
            <person name="Srivastav R."/>
            <person name="Singh A."/>
            <person name="Jangir P.K."/>
            <person name="Kumari C."/>
            <person name="Muduli S."/>
            <person name="Sharma R."/>
        </authorList>
    </citation>
    <scope>NUCLEOTIDE SEQUENCE [LARGE SCALE GENOMIC DNA]</scope>
    <source>
        <strain evidence="1 2">S46</strain>
    </source>
</reference>
<comment type="caution">
    <text evidence="1">The sequence shown here is derived from an EMBL/GenBank/DDBJ whole genome shotgun (WGS) entry which is preliminary data.</text>
</comment>
<proteinExistence type="predicted"/>
<name>K9ASG2_9STAP</name>